<evidence type="ECO:0000313" key="3">
    <source>
        <dbReference type="Proteomes" id="UP000533639"/>
    </source>
</evidence>
<keyword evidence="1" id="KW-1133">Transmembrane helix</keyword>
<feature type="transmembrane region" description="Helical" evidence="1">
    <location>
        <begin position="48"/>
        <end position="71"/>
    </location>
</feature>
<reference evidence="2 3" key="1">
    <citation type="submission" date="2020-06" db="EMBL/GenBank/DDBJ databases">
        <authorList>
            <person name="Criscuolo A."/>
        </authorList>
    </citation>
    <scope>NUCLEOTIDE SEQUENCE [LARGE SCALE GENOMIC DNA]</scope>
    <source>
        <strain evidence="2">PXU-55</strain>
    </source>
</reference>
<keyword evidence="1" id="KW-0472">Membrane</keyword>
<gene>
    <name evidence="2" type="ORF">FLAPXU55_00571</name>
</gene>
<keyword evidence="3" id="KW-1185">Reference proteome</keyword>
<dbReference type="EMBL" id="CAIJDE010000028">
    <property type="protein sequence ID" value="CAC9972892.1"/>
    <property type="molecule type" value="Genomic_DNA"/>
</dbReference>
<dbReference type="Proteomes" id="UP000533639">
    <property type="component" value="Unassembled WGS sequence"/>
</dbReference>
<dbReference type="RefSeq" id="WP_180856487.1">
    <property type="nucleotide sequence ID" value="NZ_CAIJDE010000028.1"/>
</dbReference>
<organism evidence="2 3">
    <name type="scientific">Flavobacterium panici</name>
    <dbReference type="NCBI Taxonomy" id="2654843"/>
    <lineage>
        <taxon>Bacteria</taxon>
        <taxon>Pseudomonadati</taxon>
        <taxon>Bacteroidota</taxon>
        <taxon>Flavobacteriia</taxon>
        <taxon>Flavobacteriales</taxon>
        <taxon>Flavobacteriaceae</taxon>
        <taxon>Flavobacterium</taxon>
    </lineage>
</organism>
<name>A0A9N8IYR3_9FLAO</name>
<feature type="transmembrane region" description="Helical" evidence="1">
    <location>
        <begin position="110"/>
        <end position="132"/>
    </location>
</feature>
<accession>A0A9N8IYR3</accession>
<keyword evidence="1" id="KW-0812">Transmembrane</keyword>
<protein>
    <submittedName>
        <fullName evidence="2">Uncharacterized protein</fullName>
    </submittedName>
</protein>
<evidence type="ECO:0000313" key="2">
    <source>
        <dbReference type="EMBL" id="CAC9972892.1"/>
    </source>
</evidence>
<evidence type="ECO:0000256" key="1">
    <source>
        <dbReference type="SAM" id="Phobius"/>
    </source>
</evidence>
<dbReference type="AlphaFoldDB" id="A0A9N8IYR3"/>
<feature type="transmembrane region" description="Helical" evidence="1">
    <location>
        <begin position="18"/>
        <end position="36"/>
    </location>
</feature>
<proteinExistence type="predicted"/>
<sequence length="138" mass="15891">MSEFAGLFKDLNSNVKSTLVSLAIVVSFWVIPFMLFKPDFFVFPVYAQLALIFALGFIWHISTFFASLHLMEVILPEETNPTPLLTIFSIILLNISILISYYYSVSFTCFLRYAYGVLGVFFVVQFLLKVIVDYRKND</sequence>
<comment type="caution">
    <text evidence="2">The sequence shown here is derived from an EMBL/GenBank/DDBJ whole genome shotgun (WGS) entry which is preliminary data.</text>
</comment>
<feature type="transmembrane region" description="Helical" evidence="1">
    <location>
        <begin position="83"/>
        <end position="104"/>
    </location>
</feature>